<evidence type="ECO:0000259" key="1">
    <source>
        <dbReference type="SMART" id="SM00471"/>
    </source>
</evidence>
<dbReference type="PANTHER" id="PTHR33594">
    <property type="entry name" value="SUPERFAMILY HYDROLASE, PUTATIVE (AFU_ORTHOLOGUE AFUA_1G03035)-RELATED"/>
    <property type="match status" value="1"/>
</dbReference>
<name>A0A4Z0GMG0_9BACL</name>
<dbReference type="Gene3D" id="1.10.472.50">
    <property type="entry name" value="HD-domain/PDEase-like"/>
    <property type="match status" value="1"/>
</dbReference>
<reference evidence="2 3" key="1">
    <citation type="journal article" date="2015" name="Int. J. Syst. Evol. Microbiol.">
        <title>Sporolactobacillus shoreae sp. nov. and Sporolactobacillus spathodeae sp. nov., two spore-forming lactic acid bacteria isolated from tree barks in Thailand.</title>
        <authorList>
            <person name="Thamacharoensuk T."/>
            <person name="Kitahara M."/>
            <person name="Ohkuma M."/>
            <person name="Thongchul N."/>
            <person name="Tanasupawat S."/>
        </authorList>
    </citation>
    <scope>NUCLEOTIDE SEQUENCE [LARGE SCALE GENOMIC DNA]</scope>
    <source>
        <strain evidence="2 3">BK92</strain>
    </source>
</reference>
<protein>
    <submittedName>
        <fullName evidence="2">HD domain-containing protein</fullName>
    </submittedName>
</protein>
<dbReference type="InterPro" id="IPR003607">
    <property type="entry name" value="HD/PDEase_dom"/>
</dbReference>
<dbReference type="SUPFAM" id="SSF109604">
    <property type="entry name" value="HD-domain/PDEase-like"/>
    <property type="match status" value="1"/>
</dbReference>
<proteinExistence type="predicted"/>
<organism evidence="2 3">
    <name type="scientific">Sporolactobacillus shoreae</name>
    <dbReference type="NCBI Taxonomy" id="1465501"/>
    <lineage>
        <taxon>Bacteria</taxon>
        <taxon>Bacillati</taxon>
        <taxon>Bacillota</taxon>
        <taxon>Bacilli</taxon>
        <taxon>Bacillales</taxon>
        <taxon>Sporolactobacillaceae</taxon>
        <taxon>Sporolactobacillus</taxon>
    </lineage>
</organism>
<dbReference type="Proteomes" id="UP000298347">
    <property type="component" value="Unassembled WGS sequence"/>
</dbReference>
<keyword evidence="3" id="KW-1185">Reference proteome</keyword>
<comment type="caution">
    <text evidence="2">The sequence shown here is derived from an EMBL/GenBank/DDBJ whole genome shotgun (WGS) entry which is preliminary data.</text>
</comment>
<feature type="domain" description="HD/PDEase" evidence="1">
    <location>
        <begin position="19"/>
        <end position="138"/>
    </location>
</feature>
<dbReference type="RefSeq" id="WP_135348672.1">
    <property type="nucleotide sequence ID" value="NZ_SRJD01000010.1"/>
</dbReference>
<dbReference type="EMBL" id="SRJD01000010">
    <property type="protein sequence ID" value="TGA98009.1"/>
    <property type="molecule type" value="Genomic_DNA"/>
</dbReference>
<dbReference type="OrthoDB" id="9797344at2"/>
<dbReference type="Gene3D" id="1.20.58.1910">
    <property type="match status" value="1"/>
</dbReference>
<dbReference type="PANTHER" id="PTHR33594:SF1">
    <property type="entry name" value="HD_PDEASE DOMAIN-CONTAINING PROTEIN"/>
    <property type="match status" value="1"/>
</dbReference>
<dbReference type="CDD" id="cd00077">
    <property type="entry name" value="HDc"/>
    <property type="match status" value="1"/>
</dbReference>
<gene>
    <name evidence="2" type="ORF">E4665_10125</name>
</gene>
<evidence type="ECO:0000313" key="3">
    <source>
        <dbReference type="Proteomes" id="UP000298347"/>
    </source>
</evidence>
<dbReference type="Pfam" id="PF01966">
    <property type="entry name" value="HD"/>
    <property type="match status" value="1"/>
</dbReference>
<evidence type="ECO:0000313" key="2">
    <source>
        <dbReference type="EMBL" id="TGA98009.1"/>
    </source>
</evidence>
<accession>A0A4Z0GMG0</accession>
<sequence length="229" mass="26282">MSIVEETKGLIREKFYGEGSGHDWEHIRRVYQTSLQLLERERDPGVNKEVVELAALLHDIDDWKFNGGDDAAGPEAAGRWLKSRHIGEQMIDHVCRIISRLSFKGAGVPTPMQTLEGKIVQDADRLDAIGAVGIARAFAYGGFKKRAMFDPNILPQMHHSAEEYKQKQSTTVNHFFEKLFLLKDRMNTEAGKALAEERQQFMILYLNQFFEESGEQDSWHAQKLRMFKK</sequence>
<dbReference type="AlphaFoldDB" id="A0A4Z0GMG0"/>
<dbReference type="InterPro" id="IPR006674">
    <property type="entry name" value="HD_domain"/>
</dbReference>
<dbReference type="SMART" id="SM00471">
    <property type="entry name" value="HDc"/>
    <property type="match status" value="1"/>
</dbReference>